<accession>A0A371X1W1</accession>
<protein>
    <submittedName>
        <fullName evidence="1">Uncharacterized protein</fullName>
    </submittedName>
</protein>
<gene>
    <name evidence="1" type="ORF">DY251_21105</name>
</gene>
<dbReference type="Proteomes" id="UP000262379">
    <property type="component" value="Unassembled WGS sequence"/>
</dbReference>
<dbReference type="RefSeq" id="WP_116625871.1">
    <property type="nucleotide sequence ID" value="NZ_QURN01000034.1"/>
</dbReference>
<dbReference type="AlphaFoldDB" id="A0A371X1W1"/>
<sequence>MAGGAILGGLLGAGAGALFSRADLGRLSRMVEDAQQPGFDGATDVLHRELTDMAVGNRSVGAAAAPVDTLDDLSIAGGLAGKVAGATAQLNPMLRTLTSPSRVVRSVAASLMDTPVYLKKNLRGEGEIAAETAMQEWTRGAVAQAVEGQRLTYLEARKTGLRMSESEFRAEVGKAMRRGDKSEFPAVEKVAKEWRARVFEPLKKRAIAAGLLPEDVKVATAESYFSRVYNKEMITARESEFKDIVTRWAEKEIDRSALNSKRVLDAKTLDAQREINDLNMKVQRRETDLQERLQAGEISPDQFDENEVVQFARRVASGERPAMPQRLSEWLRKLQRDGIYDKNGDLAAAYPELRKIPGLLRKSRKGTQNTKGGLGLDDVVNRAWEEGFLNDAATATSDAFRDTVVERPTIRAFLDALDNDLRGGAVVRVADMEAARSVDDFDQVMRAMERSGIDFEKVRFATTEAMRGIAQAVNRSLADLDRAKIAKIDQGITEMNRRGDFDFVNEADRAAYVSEVVNNIFDMVTGKAGDAGPRIDLPVAKHGPLQDRTFMIPDVLIEQFLESDVQIIGQRYARLMAGDVELTDRFGSATLEGPIEEVMNDYSAMREKLIGDETIDAGERERQLKLLAARERADLRDLQGVRDLVRGEYRPDIQHTGFARILRAASAFNYMRALGGVAVANLTELVRPAMVHGMTAYMGQAIKPLLTNTAAIKLSVKEAKLAGAVTERILASRIATLAELTDPYSSASPIERFIENAAAGFSKMTGLLHLNDFNKSMASVLTQNRILQNAEKAVASGFDSLPAKERAYMGFLGLNEARTEAIGRLFAQHGETLENVRVANSEAWMDDGLRSAYRAAINKDVDSIIATKSAGDTPLFANTPLGRTLLQFRTFAIASNQRVLIRGLQEDKARFVGGLVGMISLGILAYMFKQIESGREISNNPGTLIAEGLDRSGIFSLGFEINNAIEKVGGPGAYGLAAAGGQALMPGADARQPASRFATRTAWGGFLGPTFDLGERTVGLASIGLRAINGNPDLTPGDIENIRRLAPFASLPYWRWMIDGMAVPAAKEAVK</sequence>
<proteinExistence type="predicted"/>
<evidence type="ECO:0000313" key="2">
    <source>
        <dbReference type="Proteomes" id="UP000262379"/>
    </source>
</evidence>
<name>A0A371X1W1_9HYPH</name>
<organism evidence="1 2">
    <name type="scientific">Mesorhizobium denitrificans</name>
    <dbReference type="NCBI Taxonomy" id="2294114"/>
    <lineage>
        <taxon>Bacteria</taxon>
        <taxon>Pseudomonadati</taxon>
        <taxon>Pseudomonadota</taxon>
        <taxon>Alphaproteobacteria</taxon>
        <taxon>Hyphomicrobiales</taxon>
        <taxon>Phyllobacteriaceae</taxon>
        <taxon>Mesorhizobium</taxon>
    </lineage>
</organism>
<comment type="caution">
    <text evidence="1">The sequence shown here is derived from an EMBL/GenBank/DDBJ whole genome shotgun (WGS) entry which is preliminary data.</text>
</comment>
<evidence type="ECO:0000313" key="1">
    <source>
        <dbReference type="EMBL" id="RFC63216.1"/>
    </source>
</evidence>
<dbReference type="EMBL" id="QURN01000034">
    <property type="protein sequence ID" value="RFC63216.1"/>
    <property type="molecule type" value="Genomic_DNA"/>
</dbReference>
<reference evidence="2" key="1">
    <citation type="submission" date="2018-08" db="EMBL/GenBank/DDBJ databases">
        <authorList>
            <person name="Im W.T."/>
        </authorList>
    </citation>
    <scope>NUCLEOTIDE SEQUENCE [LARGE SCALE GENOMIC DNA]</scope>
    <source>
        <strain evidence="2">LA-28</strain>
    </source>
</reference>
<keyword evidence="2" id="KW-1185">Reference proteome</keyword>